<keyword evidence="2" id="KW-0548">Nucleotidyltransferase</keyword>
<dbReference type="Pfam" id="PF03372">
    <property type="entry name" value="Exo_endo_phos"/>
    <property type="match status" value="1"/>
</dbReference>
<feature type="domain" description="Endonuclease/exonuclease/phosphatase" evidence="1">
    <location>
        <begin position="11"/>
        <end position="83"/>
    </location>
</feature>
<dbReference type="GO" id="GO:0003964">
    <property type="term" value="F:RNA-directed DNA polymerase activity"/>
    <property type="evidence" value="ECO:0007669"/>
    <property type="project" value="UniProtKB-KW"/>
</dbReference>
<keyword evidence="2" id="KW-0808">Transferase</keyword>
<reference evidence="2" key="1">
    <citation type="submission" date="2020-08" db="EMBL/GenBank/DDBJ databases">
        <title>Multicomponent nature underlies the extraordinary mechanical properties of spider dragline silk.</title>
        <authorList>
            <person name="Kono N."/>
            <person name="Nakamura H."/>
            <person name="Mori M."/>
            <person name="Yoshida Y."/>
            <person name="Ohtoshi R."/>
            <person name="Malay A.D."/>
            <person name="Moran D.A.P."/>
            <person name="Tomita M."/>
            <person name="Numata K."/>
            <person name="Arakawa K."/>
        </authorList>
    </citation>
    <scope>NUCLEOTIDE SEQUENCE</scope>
</reference>
<sequence>MINRQKFLKILSWNCNSITPKFLEFHDFVQKIDPDVIALQETRLKPATKLNLPNLTTHRTDRTTYAGGGTALLIKSSIPHPSTQILSKAPQ</sequence>
<evidence type="ECO:0000259" key="1">
    <source>
        <dbReference type="Pfam" id="PF03372"/>
    </source>
</evidence>
<name>A0A8X6TM08_NEPPI</name>
<organism evidence="2 3">
    <name type="scientific">Nephila pilipes</name>
    <name type="common">Giant wood spider</name>
    <name type="synonym">Nephila maculata</name>
    <dbReference type="NCBI Taxonomy" id="299642"/>
    <lineage>
        <taxon>Eukaryota</taxon>
        <taxon>Metazoa</taxon>
        <taxon>Ecdysozoa</taxon>
        <taxon>Arthropoda</taxon>
        <taxon>Chelicerata</taxon>
        <taxon>Arachnida</taxon>
        <taxon>Araneae</taxon>
        <taxon>Araneomorphae</taxon>
        <taxon>Entelegynae</taxon>
        <taxon>Araneoidea</taxon>
        <taxon>Nephilidae</taxon>
        <taxon>Nephila</taxon>
    </lineage>
</organism>
<dbReference type="Proteomes" id="UP000887013">
    <property type="component" value="Unassembled WGS sequence"/>
</dbReference>
<dbReference type="OrthoDB" id="8031393at2759"/>
<gene>
    <name evidence="2" type="primary">pol_1983</name>
    <name evidence="2" type="ORF">NPIL_361091</name>
</gene>
<dbReference type="EMBL" id="BMAW01012674">
    <property type="protein sequence ID" value="GFT29884.1"/>
    <property type="molecule type" value="Genomic_DNA"/>
</dbReference>
<evidence type="ECO:0000313" key="2">
    <source>
        <dbReference type="EMBL" id="GFT29884.1"/>
    </source>
</evidence>
<dbReference type="InterPro" id="IPR005135">
    <property type="entry name" value="Endo/exonuclease/phosphatase"/>
</dbReference>
<keyword evidence="2" id="KW-0695">RNA-directed DNA polymerase</keyword>
<keyword evidence="3" id="KW-1185">Reference proteome</keyword>
<dbReference type="SUPFAM" id="SSF56219">
    <property type="entry name" value="DNase I-like"/>
    <property type="match status" value="1"/>
</dbReference>
<accession>A0A8X6TM08</accession>
<evidence type="ECO:0000313" key="3">
    <source>
        <dbReference type="Proteomes" id="UP000887013"/>
    </source>
</evidence>
<comment type="caution">
    <text evidence="2">The sequence shown here is derived from an EMBL/GenBank/DDBJ whole genome shotgun (WGS) entry which is preliminary data.</text>
</comment>
<protein>
    <submittedName>
        <fullName evidence="2">RNA-directed DNA polymerase from mobile element jockey</fullName>
    </submittedName>
</protein>
<dbReference type="AlphaFoldDB" id="A0A8X6TM08"/>
<dbReference type="InterPro" id="IPR036691">
    <property type="entry name" value="Endo/exonu/phosph_ase_sf"/>
</dbReference>
<proteinExistence type="predicted"/>
<dbReference type="Gene3D" id="3.60.10.10">
    <property type="entry name" value="Endonuclease/exonuclease/phosphatase"/>
    <property type="match status" value="1"/>
</dbReference>